<dbReference type="PANTHER" id="PTHR15245">
    <property type="entry name" value="SYMPLEKIN-RELATED"/>
    <property type="match status" value="1"/>
</dbReference>
<feature type="domain" description="Symplekin/Pta1 N-terminal" evidence="5">
    <location>
        <begin position="92"/>
        <end position="306"/>
    </location>
</feature>
<keyword evidence="7" id="KW-1185">Reference proteome</keyword>
<comment type="subcellular location">
    <subcellularLocation>
        <location evidence="1">Nucleus</location>
    </subcellularLocation>
</comment>
<dbReference type="PANTHER" id="PTHR15245:SF20">
    <property type="entry name" value="SYMPLEKIN"/>
    <property type="match status" value="1"/>
</dbReference>
<organism evidence="6 7">
    <name type="scientific">Zasmidium cellare</name>
    <name type="common">Wine cellar mold</name>
    <name type="synonym">Racodium cellare</name>
    <dbReference type="NCBI Taxonomy" id="395010"/>
    <lineage>
        <taxon>Eukaryota</taxon>
        <taxon>Fungi</taxon>
        <taxon>Dikarya</taxon>
        <taxon>Ascomycota</taxon>
        <taxon>Pezizomycotina</taxon>
        <taxon>Dothideomycetes</taxon>
        <taxon>Dothideomycetidae</taxon>
        <taxon>Mycosphaerellales</taxon>
        <taxon>Mycosphaerellaceae</taxon>
        <taxon>Zasmidium</taxon>
    </lineage>
</organism>
<protein>
    <recommendedName>
        <fullName evidence="5">Symplekin/Pta1 N-terminal domain-containing protein</fullName>
    </recommendedName>
</protein>
<comment type="caution">
    <text evidence="6">The sequence shown here is derived from an EMBL/GenBank/DDBJ whole genome shotgun (WGS) entry which is preliminary data.</text>
</comment>
<dbReference type="Gene3D" id="1.25.10.10">
    <property type="entry name" value="Leucine-rich Repeat Variant"/>
    <property type="match status" value="1"/>
</dbReference>
<evidence type="ECO:0000256" key="2">
    <source>
        <dbReference type="ARBA" id="ARBA00022664"/>
    </source>
</evidence>
<evidence type="ECO:0000313" key="7">
    <source>
        <dbReference type="Proteomes" id="UP001305779"/>
    </source>
</evidence>
<accession>A0ABR0EZZ3</accession>
<keyword evidence="2" id="KW-0507">mRNA processing</keyword>
<dbReference type="InterPro" id="IPR032460">
    <property type="entry name" value="Symplekin/Pta1_N"/>
</dbReference>
<dbReference type="InterPro" id="IPR011989">
    <property type="entry name" value="ARM-like"/>
</dbReference>
<feature type="region of interest" description="Disordered" evidence="4">
    <location>
        <begin position="418"/>
        <end position="444"/>
    </location>
</feature>
<evidence type="ECO:0000313" key="6">
    <source>
        <dbReference type="EMBL" id="KAK4507226.1"/>
    </source>
</evidence>
<evidence type="ECO:0000256" key="1">
    <source>
        <dbReference type="ARBA" id="ARBA00004123"/>
    </source>
</evidence>
<proteinExistence type="predicted"/>
<evidence type="ECO:0000256" key="3">
    <source>
        <dbReference type="ARBA" id="ARBA00023242"/>
    </source>
</evidence>
<name>A0ABR0EZZ3_ZASCE</name>
<evidence type="ECO:0000259" key="5">
    <source>
        <dbReference type="Pfam" id="PF11935"/>
    </source>
</evidence>
<dbReference type="Proteomes" id="UP001305779">
    <property type="component" value="Unassembled WGS sequence"/>
</dbReference>
<dbReference type="InterPro" id="IPR021850">
    <property type="entry name" value="Symplekin/Pta1"/>
</dbReference>
<keyword evidence="3" id="KW-0539">Nucleus</keyword>
<gene>
    <name evidence="6" type="ORF">PRZ48_000961</name>
</gene>
<reference evidence="6 7" key="1">
    <citation type="journal article" date="2023" name="G3 (Bethesda)">
        <title>A chromosome-level genome assembly of Zasmidium syzygii isolated from banana leaves.</title>
        <authorList>
            <person name="van Westerhoven A.C."/>
            <person name="Mehrabi R."/>
            <person name="Talebi R."/>
            <person name="Steentjes M.B.F."/>
            <person name="Corcolon B."/>
            <person name="Chong P.A."/>
            <person name="Kema G.H.J."/>
            <person name="Seidl M.F."/>
        </authorList>
    </citation>
    <scope>NUCLEOTIDE SEQUENCE [LARGE SCALE GENOMIC DNA]</scope>
    <source>
        <strain evidence="6 7">P124</strain>
    </source>
</reference>
<sequence>MASTADTLTSLNSARDIVLKDHTLYPQVVPGILQVISPGSALELRRWGAEFLAETFASQAVTPDEKQQMCQVVLDTLRGYLSRKETMGEEEDTSVVKSAVQCAASVYPYVFRHTVNNPKDSETWGKIVGIKSSILRMMDNVAPGVNICCIKFVACVVQTQTPGLIADPRRPEQNEISLALVPRDHPVIPPANLEAEASGLLDRLLGVLQDNVGDPLTTTATLNSLATLVQRRASVSSKILTTVLSFNPLKLASRHMSGKDKIAVKSMTRTTMSFLLNCLKRNPNNAFAGRIQQQVERLKHTLIEAFSETHHLKRPAPDEPVDGLDDAKRQRLDTEAINGTTPLQQRPPTYAPLPQGPVSLAQLWTLTNDPQTAGFHAERLPSHVVTQLIPALVQSIPQTRIDEAINVIRSRWLNLGKQTSTSGVDGARAAAGDDEDDDYDPTLSFDGDTDQVLNRLDQMPPQGTATDVAIGPFNLPPPPPLTEQEHEDYSRTSLTRVIGTLTELDKEARVKGKPTQTEHGFNRLTTVSASGDDKDGWLTLVTRLATRATFDLEDNVGVKKEGEARSLKKGNSLSLPSAIREALLNYVMENFRARIGVAITWLNEEWYSDRLLLKEKRDEGVNVDADDLPNYWHWTLRLFDAMMPYFDVKDGKVIIRFLSEIPAINRDVFNRVKKIAEDPERVDLSAKALLYLIMFRPPIRDIAVDCAEQMWRENQDAKTAAANILKRWRPAVLKQEAEAEVKTDADYLSNGWLCGRRTGGDIMVK</sequence>
<dbReference type="EMBL" id="JAXOVC010000001">
    <property type="protein sequence ID" value="KAK4507226.1"/>
    <property type="molecule type" value="Genomic_DNA"/>
</dbReference>
<dbReference type="Pfam" id="PF11935">
    <property type="entry name" value="SYMPK_PTA1_N"/>
    <property type="match status" value="1"/>
</dbReference>
<evidence type="ECO:0000256" key="4">
    <source>
        <dbReference type="SAM" id="MobiDB-lite"/>
    </source>
</evidence>